<gene>
    <name evidence="2" type="ORF">SAMN04488242_0980</name>
</gene>
<dbReference type="PANTHER" id="PTHR36440:SF1">
    <property type="entry name" value="PUTATIVE (AFU_ORTHOLOGUE AFUA_8G07350)-RELATED"/>
    <property type="match status" value="1"/>
</dbReference>
<dbReference type="Proteomes" id="UP000199475">
    <property type="component" value="Unassembled WGS sequence"/>
</dbReference>
<dbReference type="SUPFAM" id="SSF51182">
    <property type="entry name" value="RmlC-like cupins"/>
    <property type="match status" value="1"/>
</dbReference>
<dbReference type="InterPro" id="IPR053146">
    <property type="entry name" value="QDO-like"/>
</dbReference>
<dbReference type="InterPro" id="IPR011051">
    <property type="entry name" value="RmlC_Cupin_sf"/>
</dbReference>
<dbReference type="Gene3D" id="2.60.120.10">
    <property type="entry name" value="Jelly Rolls"/>
    <property type="match status" value="1"/>
</dbReference>
<dbReference type="PANTHER" id="PTHR36440">
    <property type="entry name" value="PUTATIVE (AFU_ORTHOLOGUE AFUA_8G07350)-RELATED"/>
    <property type="match status" value="1"/>
</dbReference>
<evidence type="ECO:0000313" key="3">
    <source>
        <dbReference type="Proteomes" id="UP000199475"/>
    </source>
</evidence>
<protein>
    <submittedName>
        <fullName evidence="2">Cupin domain protein</fullName>
    </submittedName>
</protein>
<dbReference type="OrthoDB" id="9791637at2"/>
<dbReference type="STRING" id="686624.SAMN04488242_0980"/>
<evidence type="ECO:0000259" key="1">
    <source>
        <dbReference type="Pfam" id="PF07883"/>
    </source>
</evidence>
<dbReference type="InterPro" id="IPR014710">
    <property type="entry name" value="RmlC-like_jellyroll"/>
</dbReference>
<dbReference type="Pfam" id="PF07883">
    <property type="entry name" value="Cupin_2"/>
    <property type="match status" value="1"/>
</dbReference>
<keyword evidence="3" id="KW-1185">Reference proteome</keyword>
<dbReference type="AlphaFoldDB" id="A0A1G9IJJ2"/>
<feature type="domain" description="Cupin type-2" evidence="1">
    <location>
        <begin position="44"/>
        <end position="108"/>
    </location>
</feature>
<sequence>MLGTNPFVEPGAGASVDLGGLGVQFKVRGEATGGLFALVEHPVEPRVIVEPHSHQHEDELSYVLEGTVWVRVGDEEFEAKAGAYVWKPRQVVHTFWNAGPEPARILEIITPAGFENFFEELAALLQAEPPQDEDIASLCDRYGLTFDHSWLPDIQSRFGPMRMV</sequence>
<evidence type="ECO:0000313" key="2">
    <source>
        <dbReference type="EMBL" id="SDL25367.1"/>
    </source>
</evidence>
<name>A0A1G9IJJ2_9ACTN</name>
<accession>A0A1G9IJJ2</accession>
<reference evidence="2 3" key="1">
    <citation type="submission" date="2016-10" db="EMBL/GenBank/DDBJ databases">
        <authorList>
            <person name="de Groot N.N."/>
        </authorList>
    </citation>
    <scope>NUCLEOTIDE SEQUENCE [LARGE SCALE GENOMIC DNA]</scope>
    <source>
        <strain evidence="2 3">CGMCC 1.9159</strain>
    </source>
</reference>
<organism evidence="2 3">
    <name type="scientific">Tessaracoccus oleiagri</name>
    <dbReference type="NCBI Taxonomy" id="686624"/>
    <lineage>
        <taxon>Bacteria</taxon>
        <taxon>Bacillati</taxon>
        <taxon>Actinomycetota</taxon>
        <taxon>Actinomycetes</taxon>
        <taxon>Propionibacteriales</taxon>
        <taxon>Propionibacteriaceae</taxon>
        <taxon>Tessaracoccus</taxon>
    </lineage>
</organism>
<proteinExistence type="predicted"/>
<dbReference type="InterPro" id="IPR013096">
    <property type="entry name" value="Cupin_2"/>
</dbReference>
<dbReference type="EMBL" id="FNGP01000001">
    <property type="protein sequence ID" value="SDL25367.1"/>
    <property type="molecule type" value="Genomic_DNA"/>
</dbReference>
<dbReference type="RefSeq" id="WP_093249394.1">
    <property type="nucleotide sequence ID" value="NZ_FNGP01000001.1"/>
</dbReference>